<proteinExistence type="inferred from homology"/>
<reference evidence="3" key="1">
    <citation type="submission" date="2020-11" db="EMBL/GenBank/DDBJ databases">
        <title>Genome seq and assembly of Planobacterium sp.</title>
        <authorList>
            <person name="Chhetri G."/>
        </authorList>
    </citation>
    <scope>NUCLEOTIDE SEQUENCE</scope>
    <source>
        <strain evidence="3">GCR5</strain>
    </source>
</reference>
<evidence type="ECO:0000313" key="4">
    <source>
        <dbReference type="Proteomes" id="UP000694480"/>
    </source>
</evidence>
<gene>
    <name evidence="3" type="ORF">IC612_00105</name>
</gene>
<accession>A0A931EA61</accession>
<dbReference type="Gene3D" id="3.30.530.20">
    <property type="match status" value="1"/>
</dbReference>
<evidence type="ECO:0000259" key="2">
    <source>
        <dbReference type="Pfam" id="PF08327"/>
    </source>
</evidence>
<evidence type="ECO:0000256" key="1">
    <source>
        <dbReference type="ARBA" id="ARBA00006817"/>
    </source>
</evidence>
<name>A0A931EA61_9FLAO</name>
<dbReference type="AlphaFoldDB" id="A0A931EA61"/>
<sequence length="140" mass="16882">MHENVVVKQRLNAPVAKVWNALTDREEMKNWYFDIPDFKLDMHHEFNFFEPGGEKFHHHGEILEIIPERKLKHSWSYPEFSKEKTLVRWELEPVGEYTEVTLTHKGLENFEHLGVDFRKESFEQGWKDIVGKQLKQYVEK</sequence>
<comment type="similarity">
    <text evidence="1">Belongs to the AHA1 family.</text>
</comment>
<dbReference type="CDD" id="cd07814">
    <property type="entry name" value="SRPBCC_CalC_Aha1-like"/>
    <property type="match status" value="1"/>
</dbReference>
<dbReference type="SUPFAM" id="SSF55961">
    <property type="entry name" value="Bet v1-like"/>
    <property type="match status" value="1"/>
</dbReference>
<dbReference type="Proteomes" id="UP000694480">
    <property type="component" value="Unassembled WGS sequence"/>
</dbReference>
<comment type="caution">
    <text evidence="3">The sequence shown here is derived from an EMBL/GenBank/DDBJ whole genome shotgun (WGS) entry which is preliminary data.</text>
</comment>
<feature type="domain" description="Activator of Hsp90 ATPase homologue 1/2-like C-terminal" evidence="2">
    <location>
        <begin position="12"/>
        <end position="139"/>
    </location>
</feature>
<keyword evidence="4" id="KW-1185">Reference proteome</keyword>
<dbReference type="EMBL" id="JADKYY010000001">
    <property type="protein sequence ID" value="MBF5026199.1"/>
    <property type="molecule type" value="Genomic_DNA"/>
</dbReference>
<organism evidence="3 4">
    <name type="scientific">Planobacterium oryzisoli</name>
    <dbReference type="NCBI Taxonomy" id="2771435"/>
    <lineage>
        <taxon>Bacteria</taxon>
        <taxon>Pseudomonadati</taxon>
        <taxon>Bacteroidota</taxon>
        <taxon>Flavobacteriia</taxon>
        <taxon>Flavobacteriales</taxon>
        <taxon>Weeksellaceae</taxon>
        <taxon>Chryseobacterium group</taxon>
        <taxon>Chryseobacterium</taxon>
    </lineage>
</organism>
<dbReference type="Pfam" id="PF08327">
    <property type="entry name" value="AHSA1"/>
    <property type="match status" value="1"/>
</dbReference>
<dbReference type="InterPro" id="IPR023393">
    <property type="entry name" value="START-like_dom_sf"/>
</dbReference>
<dbReference type="InterPro" id="IPR013538">
    <property type="entry name" value="ASHA1/2-like_C"/>
</dbReference>
<evidence type="ECO:0000313" key="3">
    <source>
        <dbReference type="EMBL" id="MBF5026199.1"/>
    </source>
</evidence>
<dbReference type="RefSeq" id="WP_194738136.1">
    <property type="nucleotide sequence ID" value="NZ_JADKYY010000001.1"/>
</dbReference>
<protein>
    <submittedName>
        <fullName evidence="3">SRPBCC domain-containing protein</fullName>
    </submittedName>
</protein>